<feature type="compositionally biased region" description="Low complexity" evidence="1">
    <location>
        <begin position="27"/>
        <end position="46"/>
    </location>
</feature>
<evidence type="ECO:0000256" key="1">
    <source>
        <dbReference type="SAM" id="MobiDB-lite"/>
    </source>
</evidence>
<organism evidence="3 4">
    <name type="scientific">Novosphingobium ginsenosidimutans</name>
    <dbReference type="NCBI Taxonomy" id="1176536"/>
    <lineage>
        <taxon>Bacteria</taxon>
        <taxon>Pseudomonadati</taxon>
        <taxon>Pseudomonadota</taxon>
        <taxon>Alphaproteobacteria</taxon>
        <taxon>Sphingomonadales</taxon>
        <taxon>Sphingomonadaceae</taxon>
        <taxon>Novosphingobium</taxon>
    </lineage>
</organism>
<keyword evidence="4" id="KW-1185">Reference proteome</keyword>
<proteinExistence type="predicted"/>
<dbReference type="EMBL" id="CP042345">
    <property type="protein sequence ID" value="QEA14906.1"/>
    <property type="molecule type" value="Genomic_DNA"/>
</dbReference>
<evidence type="ECO:0000313" key="3">
    <source>
        <dbReference type="EMBL" id="QEA14906.1"/>
    </source>
</evidence>
<reference evidence="3 4" key="1">
    <citation type="journal article" date="2013" name="J. Microbiol. Biotechnol.">
        <title>Novosphingobium ginsenosidimutans sp. nov., with the ability to convert ginsenoside.</title>
        <authorList>
            <person name="Kim J.K."/>
            <person name="He D."/>
            <person name="Liu Q.M."/>
            <person name="Park H.Y."/>
            <person name="Jung M.S."/>
            <person name="Yoon M.H."/>
            <person name="Kim S.C."/>
            <person name="Im W.T."/>
        </authorList>
    </citation>
    <scope>NUCLEOTIDE SEQUENCE [LARGE SCALE GENOMIC DNA]</scope>
    <source>
        <strain evidence="3 4">FW-6</strain>
    </source>
</reference>
<dbReference type="Proteomes" id="UP000321172">
    <property type="component" value="Chromosome"/>
</dbReference>
<dbReference type="Gene3D" id="3.30.565.40">
    <property type="entry name" value="Fervidobacterium nodosum Rt17-B1 like"/>
    <property type="match status" value="1"/>
</dbReference>
<evidence type="ECO:0000313" key="4">
    <source>
        <dbReference type="Proteomes" id="UP000321172"/>
    </source>
</evidence>
<accession>A0A5B8RZS4</accession>
<gene>
    <name evidence="3" type="ORF">FRF71_01470</name>
</gene>
<dbReference type="OrthoDB" id="4760806at2"/>
<dbReference type="RefSeq" id="WP_147088887.1">
    <property type="nucleotide sequence ID" value="NZ_BAABJD010000002.1"/>
</dbReference>
<dbReference type="InterPro" id="IPR025303">
    <property type="entry name" value="PdaC"/>
</dbReference>
<name>A0A5B8RZS4_9SPHN</name>
<feature type="region of interest" description="Disordered" evidence="1">
    <location>
        <begin position="19"/>
        <end position="54"/>
    </location>
</feature>
<feature type="domain" description="Deacetylase PdaC" evidence="2">
    <location>
        <begin position="52"/>
        <end position="142"/>
    </location>
</feature>
<evidence type="ECO:0000259" key="2">
    <source>
        <dbReference type="Pfam" id="PF13739"/>
    </source>
</evidence>
<dbReference type="Pfam" id="PF13739">
    <property type="entry name" value="PdaC"/>
    <property type="match status" value="1"/>
</dbReference>
<protein>
    <submittedName>
        <fullName evidence="3">DUF3298 and DUF4163 domain-containing protein</fullName>
    </submittedName>
</protein>
<dbReference type="KEGG" id="ngf:FRF71_01470"/>
<dbReference type="AlphaFoldDB" id="A0A5B8RZS4"/>
<dbReference type="PROSITE" id="PS51257">
    <property type="entry name" value="PROKAR_LIPOPROTEIN"/>
    <property type="match status" value="1"/>
</dbReference>
<sequence length="269" mass="28776">MRKAAILFLLLATACVPEKDESKAPDAPETATAIAVTPTEAATAAPQPRKTEERTNAFEFDYSYPAEAAAIPALAAELDADLAKQRRELVAAAREGQVAAKENGFPFNPYSYSAGWSVVADLPGWLSLSAGASTYTGGAHPNHWSQALLWDKAAGQSRRATDLFTSRGALAAALRDPFCKALNRERAARRGEPIDPASEDMFDQCIDPTASTVILGSSNKQQFDRIGILIAPYEAGPYAEGDYEVTLPVTKAVLAAVKPQYRSVFALGR</sequence>